<dbReference type="Proteomes" id="UP000076761">
    <property type="component" value="Unassembled WGS sequence"/>
</dbReference>
<proteinExistence type="predicted"/>
<dbReference type="InParanoid" id="A0A165RE37"/>
<gene>
    <name evidence="1" type="ORF">NEOLEDRAFT_1069172</name>
</gene>
<evidence type="ECO:0000313" key="2">
    <source>
        <dbReference type="Proteomes" id="UP000076761"/>
    </source>
</evidence>
<protein>
    <submittedName>
        <fullName evidence="1">Uncharacterized protein</fullName>
    </submittedName>
</protein>
<dbReference type="InterPro" id="IPR041078">
    <property type="entry name" value="Plavaka"/>
</dbReference>
<dbReference type="OrthoDB" id="3199698at2759"/>
<accession>A0A165RE37</accession>
<feature type="non-terminal residue" evidence="1">
    <location>
        <position position="1"/>
    </location>
</feature>
<dbReference type="STRING" id="1314782.A0A165RE37"/>
<reference evidence="1 2" key="1">
    <citation type="journal article" date="2016" name="Mol. Biol. Evol.">
        <title>Comparative Genomics of Early-Diverging Mushroom-Forming Fungi Provides Insights into the Origins of Lignocellulose Decay Capabilities.</title>
        <authorList>
            <person name="Nagy L.G."/>
            <person name="Riley R."/>
            <person name="Tritt A."/>
            <person name="Adam C."/>
            <person name="Daum C."/>
            <person name="Floudas D."/>
            <person name="Sun H."/>
            <person name="Yadav J.S."/>
            <person name="Pangilinan J."/>
            <person name="Larsson K.H."/>
            <person name="Matsuura K."/>
            <person name="Barry K."/>
            <person name="Labutti K."/>
            <person name="Kuo R."/>
            <person name="Ohm R.A."/>
            <person name="Bhattacharya S.S."/>
            <person name="Shirouzu T."/>
            <person name="Yoshinaga Y."/>
            <person name="Martin F.M."/>
            <person name="Grigoriev I.V."/>
            <person name="Hibbett D.S."/>
        </authorList>
    </citation>
    <scope>NUCLEOTIDE SEQUENCE [LARGE SCALE GENOMIC DNA]</scope>
    <source>
        <strain evidence="1 2">HHB14362 ss-1</strain>
    </source>
</reference>
<organism evidence="1 2">
    <name type="scientific">Neolentinus lepideus HHB14362 ss-1</name>
    <dbReference type="NCBI Taxonomy" id="1314782"/>
    <lineage>
        <taxon>Eukaryota</taxon>
        <taxon>Fungi</taxon>
        <taxon>Dikarya</taxon>
        <taxon>Basidiomycota</taxon>
        <taxon>Agaricomycotina</taxon>
        <taxon>Agaricomycetes</taxon>
        <taxon>Gloeophyllales</taxon>
        <taxon>Gloeophyllaceae</taxon>
        <taxon>Neolentinus</taxon>
    </lineage>
</organism>
<evidence type="ECO:0000313" key="1">
    <source>
        <dbReference type="EMBL" id="KZT23683.1"/>
    </source>
</evidence>
<keyword evidence="2" id="KW-1185">Reference proteome</keyword>
<dbReference type="AlphaFoldDB" id="A0A165RE37"/>
<name>A0A165RE37_9AGAM</name>
<sequence>LSPSATRRNPWWPYADAASFDLAEFLYTDEQMSAKKIDRLMAIWAAGHESTGAPFTDAKDLYDTIDASIGADVDWESFAIQYEGELPEDPEDVPAWMKEGYEVWFRDPLKVAHQMLSNPDYKDEIDPCAKREFVNGRRRLKDFMSGDWAWEQSNKIAQDPNTVGSAFVPIILGSDKTTVSVGTGNNEFYPLYMMLGNHHNNVRRAHRGAVVLIGFLALPKSKLSPLGCSLTDNLCIVFTSQSGA</sequence>
<dbReference type="Pfam" id="PF18759">
    <property type="entry name" value="Plavaka"/>
    <property type="match status" value="1"/>
</dbReference>
<dbReference type="EMBL" id="KV425583">
    <property type="protein sequence ID" value="KZT23683.1"/>
    <property type="molecule type" value="Genomic_DNA"/>
</dbReference>